<dbReference type="CDD" id="cd04301">
    <property type="entry name" value="NAT_SF"/>
    <property type="match status" value="1"/>
</dbReference>
<proteinExistence type="predicted"/>
<keyword evidence="3" id="KW-1185">Reference proteome</keyword>
<evidence type="ECO:0000313" key="2">
    <source>
        <dbReference type="EMBL" id="SHG09746.1"/>
    </source>
</evidence>
<dbReference type="RefSeq" id="WP_072990453.1">
    <property type="nucleotide sequence ID" value="NZ_FQWE01000004.1"/>
</dbReference>
<dbReference type="PROSITE" id="PS51186">
    <property type="entry name" value="GNAT"/>
    <property type="match status" value="1"/>
</dbReference>
<dbReference type="AlphaFoldDB" id="A0A1M5H1G9"/>
<dbReference type="InterPro" id="IPR000182">
    <property type="entry name" value="GNAT_dom"/>
</dbReference>
<dbReference type="STRING" id="271157.SAMN05444396_104300"/>
<dbReference type="GO" id="GO:0008080">
    <property type="term" value="F:N-acetyltransferase activity"/>
    <property type="evidence" value="ECO:0007669"/>
    <property type="project" value="TreeGrafter"/>
</dbReference>
<dbReference type="PANTHER" id="PTHR13355">
    <property type="entry name" value="GLUCOSAMINE 6-PHOSPHATE N-ACETYLTRANSFERASE"/>
    <property type="match status" value="1"/>
</dbReference>
<dbReference type="InterPro" id="IPR039143">
    <property type="entry name" value="GNPNAT1-like"/>
</dbReference>
<evidence type="ECO:0000313" key="3">
    <source>
        <dbReference type="Proteomes" id="UP000184036"/>
    </source>
</evidence>
<dbReference type="SUPFAM" id="SSF55729">
    <property type="entry name" value="Acyl-CoA N-acyltransferases (Nat)"/>
    <property type="match status" value="1"/>
</dbReference>
<sequence length="149" mass="17223">MQTIKKITALETFPVRHPVLRSGKSIESCHFDGDNLKSTVHYGLFILDSITGVISLFKTKNNLFPNQKQFQIRGMAVLQDYQKKGFGAKLILNAEKYCKEQNTDLIWFNARKEAIEFYEKMGFKTTGKPFEIKDVGEHTVMYKYCKTLL</sequence>
<accession>A0A1M5H1G9</accession>
<dbReference type="Pfam" id="PF13673">
    <property type="entry name" value="Acetyltransf_10"/>
    <property type="match status" value="1"/>
</dbReference>
<gene>
    <name evidence="2" type="ORF">SAMN05444396_104300</name>
</gene>
<dbReference type="PANTHER" id="PTHR13355:SF22">
    <property type="entry name" value="SLL0786 PROTEIN"/>
    <property type="match status" value="1"/>
</dbReference>
<dbReference type="InterPro" id="IPR016181">
    <property type="entry name" value="Acyl_CoA_acyltransferase"/>
</dbReference>
<dbReference type="Gene3D" id="3.40.630.30">
    <property type="match status" value="1"/>
</dbReference>
<dbReference type="OrthoDB" id="2352823at2"/>
<organism evidence="2 3">
    <name type="scientific">Flavobacterium segetis</name>
    <dbReference type="NCBI Taxonomy" id="271157"/>
    <lineage>
        <taxon>Bacteria</taxon>
        <taxon>Pseudomonadati</taxon>
        <taxon>Bacteroidota</taxon>
        <taxon>Flavobacteriia</taxon>
        <taxon>Flavobacteriales</taxon>
        <taxon>Flavobacteriaceae</taxon>
        <taxon>Flavobacterium</taxon>
    </lineage>
</organism>
<feature type="domain" description="N-acetyltransferase" evidence="1">
    <location>
        <begin position="1"/>
        <end position="146"/>
    </location>
</feature>
<reference evidence="3" key="1">
    <citation type="submission" date="2016-11" db="EMBL/GenBank/DDBJ databases">
        <authorList>
            <person name="Varghese N."/>
            <person name="Submissions S."/>
        </authorList>
    </citation>
    <scope>NUCLEOTIDE SEQUENCE [LARGE SCALE GENOMIC DNA]</scope>
    <source>
        <strain evidence="3">DSM 19741</strain>
    </source>
</reference>
<protein>
    <submittedName>
        <fullName evidence="2">Acetyltransferase (GNAT) domain-containing protein</fullName>
    </submittedName>
</protein>
<dbReference type="Proteomes" id="UP000184036">
    <property type="component" value="Unassembled WGS sequence"/>
</dbReference>
<dbReference type="EMBL" id="FQWE01000004">
    <property type="protein sequence ID" value="SHG09746.1"/>
    <property type="molecule type" value="Genomic_DNA"/>
</dbReference>
<name>A0A1M5H1G9_9FLAO</name>
<keyword evidence="2" id="KW-0808">Transferase</keyword>
<evidence type="ECO:0000259" key="1">
    <source>
        <dbReference type="PROSITE" id="PS51186"/>
    </source>
</evidence>